<dbReference type="Proteomes" id="UP001185092">
    <property type="component" value="Unassembled WGS sequence"/>
</dbReference>
<dbReference type="InterPro" id="IPR004638">
    <property type="entry name" value="EmrB-like"/>
</dbReference>
<feature type="transmembrane region" description="Helical" evidence="8">
    <location>
        <begin position="361"/>
        <end position="385"/>
    </location>
</feature>
<dbReference type="PROSITE" id="PS50850">
    <property type="entry name" value="MFS"/>
    <property type="match status" value="1"/>
</dbReference>
<feature type="domain" description="Major facilitator superfamily (MFS) profile" evidence="9">
    <location>
        <begin position="12"/>
        <end position="508"/>
    </location>
</feature>
<dbReference type="AlphaFoldDB" id="A0AAE4BU36"/>
<feature type="transmembrane region" description="Helical" evidence="8">
    <location>
        <begin position="78"/>
        <end position="97"/>
    </location>
</feature>
<dbReference type="Gene3D" id="1.20.1250.20">
    <property type="entry name" value="MFS general substrate transporter like domains"/>
    <property type="match status" value="1"/>
</dbReference>
<feature type="transmembrane region" description="Helical" evidence="8">
    <location>
        <begin position="48"/>
        <end position="66"/>
    </location>
</feature>
<organism evidence="10 11">
    <name type="scientific">Aureibacter tunicatorum</name>
    <dbReference type="NCBI Taxonomy" id="866807"/>
    <lineage>
        <taxon>Bacteria</taxon>
        <taxon>Pseudomonadati</taxon>
        <taxon>Bacteroidota</taxon>
        <taxon>Cytophagia</taxon>
        <taxon>Cytophagales</taxon>
        <taxon>Persicobacteraceae</taxon>
        <taxon>Aureibacter</taxon>
    </lineage>
</organism>
<evidence type="ECO:0000256" key="6">
    <source>
        <dbReference type="ARBA" id="ARBA00022989"/>
    </source>
</evidence>
<name>A0AAE4BU36_9BACT</name>
<comment type="caution">
    <text evidence="10">The sequence shown here is derived from an EMBL/GenBank/DDBJ whole genome shotgun (WGS) entry which is preliminary data.</text>
</comment>
<evidence type="ECO:0000256" key="5">
    <source>
        <dbReference type="ARBA" id="ARBA00022692"/>
    </source>
</evidence>
<dbReference type="InterPro" id="IPR036259">
    <property type="entry name" value="MFS_trans_sf"/>
</dbReference>
<dbReference type="PANTHER" id="PTHR42718:SF9">
    <property type="entry name" value="MAJOR FACILITATOR SUPERFAMILY MULTIDRUG TRANSPORTER MFSC"/>
    <property type="match status" value="1"/>
</dbReference>
<accession>A0AAE4BU36</accession>
<feature type="transmembrane region" description="Helical" evidence="8">
    <location>
        <begin position="405"/>
        <end position="422"/>
    </location>
</feature>
<feature type="transmembrane region" description="Helical" evidence="8">
    <location>
        <begin position="301"/>
        <end position="322"/>
    </location>
</feature>
<dbReference type="EMBL" id="JAVDQD010000004">
    <property type="protein sequence ID" value="MDR6240312.1"/>
    <property type="molecule type" value="Genomic_DNA"/>
</dbReference>
<keyword evidence="5 8" id="KW-0812">Transmembrane</keyword>
<keyword evidence="7 8" id="KW-0472">Membrane</keyword>
<feature type="transmembrane region" description="Helical" evidence="8">
    <location>
        <begin position="198"/>
        <end position="218"/>
    </location>
</feature>
<keyword evidence="3" id="KW-0813">Transport</keyword>
<evidence type="ECO:0000256" key="3">
    <source>
        <dbReference type="ARBA" id="ARBA00022448"/>
    </source>
</evidence>
<feature type="transmembrane region" description="Helical" evidence="8">
    <location>
        <begin position="479"/>
        <end position="505"/>
    </location>
</feature>
<dbReference type="PRINTS" id="PR01036">
    <property type="entry name" value="TCRTETB"/>
</dbReference>
<evidence type="ECO:0000259" key="9">
    <source>
        <dbReference type="PROSITE" id="PS50850"/>
    </source>
</evidence>
<feature type="transmembrane region" description="Helical" evidence="8">
    <location>
        <begin position="12"/>
        <end position="36"/>
    </location>
</feature>
<evidence type="ECO:0000313" key="11">
    <source>
        <dbReference type="Proteomes" id="UP001185092"/>
    </source>
</evidence>
<gene>
    <name evidence="10" type="ORF">HNQ88_003378</name>
</gene>
<feature type="transmembrane region" description="Helical" evidence="8">
    <location>
        <begin position="329"/>
        <end position="349"/>
    </location>
</feature>
<evidence type="ECO:0000256" key="2">
    <source>
        <dbReference type="ARBA" id="ARBA00008537"/>
    </source>
</evidence>
<comment type="similarity">
    <text evidence="2">Belongs to the major facilitator superfamily. EmrB family.</text>
</comment>
<evidence type="ECO:0000256" key="7">
    <source>
        <dbReference type="ARBA" id="ARBA00023136"/>
    </source>
</evidence>
<dbReference type="Gene3D" id="1.20.1720.10">
    <property type="entry name" value="Multidrug resistance protein D"/>
    <property type="match status" value="1"/>
</dbReference>
<feature type="transmembrane region" description="Helical" evidence="8">
    <location>
        <begin position="103"/>
        <end position="125"/>
    </location>
</feature>
<dbReference type="PANTHER" id="PTHR42718">
    <property type="entry name" value="MAJOR FACILITATOR SUPERFAMILY MULTIDRUG TRANSPORTER MFSC"/>
    <property type="match status" value="1"/>
</dbReference>
<comment type="subcellular location">
    <subcellularLocation>
        <location evidence="1">Cell membrane</location>
        <topology evidence="1">Multi-pass membrane protein</topology>
    </subcellularLocation>
</comment>
<feature type="transmembrane region" description="Helical" evidence="8">
    <location>
        <begin position="137"/>
        <end position="158"/>
    </location>
</feature>
<dbReference type="InterPro" id="IPR020846">
    <property type="entry name" value="MFS_dom"/>
</dbReference>
<dbReference type="RefSeq" id="WP_309940210.1">
    <property type="nucleotide sequence ID" value="NZ_AP025305.1"/>
</dbReference>
<keyword evidence="4" id="KW-1003">Cell membrane</keyword>
<dbReference type="NCBIfam" id="TIGR00711">
    <property type="entry name" value="efflux_EmrB"/>
    <property type="match status" value="1"/>
</dbReference>
<evidence type="ECO:0000256" key="1">
    <source>
        <dbReference type="ARBA" id="ARBA00004651"/>
    </source>
</evidence>
<dbReference type="Pfam" id="PF07690">
    <property type="entry name" value="MFS_1"/>
    <property type="match status" value="1"/>
</dbReference>
<reference evidence="10" key="1">
    <citation type="submission" date="2023-07" db="EMBL/GenBank/DDBJ databases">
        <title>Genomic Encyclopedia of Type Strains, Phase IV (KMG-IV): sequencing the most valuable type-strain genomes for metagenomic binning, comparative biology and taxonomic classification.</title>
        <authorList>
            <person name="Goeker M."/>
        </authorList>
    </citation>
    <scope>NUCLEOTIDE SEQUENCE</scope>
    <source>
        <strain evidence="10">DSM 26174</strain>
    </source>
</reference>
<evidence type="ECO:0000313" key="10">
    <source>
        <dbReference type="EMBL" id="MDR6240312.1"/>
    </source>
</evidence>
<feature type="transmembrane region" description="Helical" evidence="8">
    <location>
        <begin position="272"/>
        <end position="295"/>
    </location>
</feature>
<evidence type="ECO:0000256" key="4">
    <source>
        <dbReference type="ARBA" id="ARBA00022475"/>
    </source>
</evidence>
<dbReference type="GO" id="GO:0022857">
    <property type="term" value="F:transmembrane transporter activity"/>
    <property type="evidence" value="ECO:0007669"/>
    <property type="project" value="InterPro"/>
</dbReference>
<keyword evidence="6 8" id="KW-1133">Transmembrane helix</keyword>
<dbReference type="SUPFAM" id="SSF103473">
    <property type="entry name" value="MFS general substrate transporter"/>
    <property type="match status" value="1"/>
</dbReference>
<evidence type="ECO:0000256" key="8">
    <source>
        <dbReference type="SAM" id="Phobius"/>
    </source>
</evidence>
<proteinExistence type="inferred from homology"/>
<dbReference type="GO" id="GO:0005886">
    <property type="term" value="C:plasma membrane"/>
    <property type="evidence" value="ECO:0007669"/>
    <property type="project" value="UniProtKB-SubCell"/>
</dbReference>
<feature type="transmembrane region" description="Helical" evidence="8">
    <location>
        <begin position="230"/>
        <end position="251"/>
    </location>
</feature>
<keyword evidence="11" id="KW-1185">Reference proteome</keyword>
<protein>
    <submittedName>
        <fullName evidence="10">DHA2 family multidrug resistance protein</fullName>
    </submittedName>
</protein>
<feature type="transmembrane region" description="Helical" evidence="8">
    <location>
        <begin position="164"/>
        <end position="186"/>
    </location>
</feature>
<dbReference type="InterPro" id="IPR011701">
    <property type="entry name" value="MFS"/>
</dbReference>
<sequence length="518" mass="57168">MPKSLDFKSRIVIVTVMAAAIIEILDATVVNVALPYIMGSLGSTITEVGWVISAYAISNIVMVALSPWMSAKLGRKRFYTFSILIFTVSSLFCGISDTTGKLVLFRFLQGLGGGALLATSQAILVETLPKEKIGLANALFGGGLMVGRTLAPLVGGYFTEYISWHWVFFINLPIGFAACILSYIFISEPKDVRKVDSFDWWGFLLLIAGVSSLQIVLQNGQEAAWFTSDYIYVLTIVAFLSLTLFIMRLLTAEKPLIDIKVFKDISFTSGTIILFIVSIGMSLSFLVLPLFVINILDYSPFQIGLIALPGGITSLVLLPILGKLPQKKIHLIIYLSAGNICVYIFGYMLSHINLYAGPFDFLIPVIIRGLGFSLIIISLNTIALIHIRGKLIPEGTAALHLLRKIGNALGVAFATEFILVRTDFHFNWVKGYVNPVNRVTNDYRADLLAAFDSFSADMDFLNKTIDIKLYDDVLLQSTLLTYLDCFMMVGYFFLLCIPLAFIALIKPKNPETVEISNS</sequence>